<name>A0A3M0KCH2_HIRRU</name>
<reference evidence="1 2" key="1">
    <citation type="submission" date="2018-07" db="EMBL/GenBank/DDBJ databases">
        <title>A high quality draft genome assembly of the barn swallow (H. rustica rustica).</title>
        <authorList>
            <person name="Formenti G."/>
            <person name="Chiara M."/>
            <person name="Poveda L."/>
            <person name="Francoijs K.-J."/>
            <person name="Bonisoli-Alquati A."/>
            <person name="Canova L."/>
            <person name="Gianfranceschi L."/>
            <person name="Horner D.S."/>
            <person name="Saino N."/>
        </authorList>
    </citation>
    <scope>NUCLEOTIDE SEQUENCE [LARGE SCALE GENOMIC DNA]</scope>
    <source>
        <strain evidence="1">Chelidonia</strain>
        <tissue evidence="1">Blood</tissue>
    </source>
</reference>
<keyword evidence="2" id="KW-1185">Reference proteome</keyword>
<accession>A0A3M0KCH2</accession>
<comment type="caution">
    <text evidence="1">The sequence shown here is derived from an EMBL/GenBank/DDBJ whole genome shotgun (WGS) entry which is preliminary data.</text>
</comment>
<dbReference type="AlphaFoldDB" id="A0A3M0KCH2"/>
<sequence length="78" mass="8783">MMMAWDDLQRTRGLHDVIGEAVVVSMHSAVVGQVQIHAQIHAQVHAQVHAQFPMSRSVLMSSYFDLMKMRPPRALSSK</sequence>
<gene>
    <name evidence="1" type="ORF">DUI87_12622</name>
</gene>
<proteinExistence type="predicted"/>
<dbReference type="EMBL" id="QRBI01000111">
    <property type="protein sequence ID" value="RMC10909.1"/>
    <property type="molecule type" value="Genomic_DNA"/>
</dbReference>
<evidence type="ECO:0000313" key="1">
    <source>
        <dbReference type="EMBL" id="RMC10909.1"/>
    </source>
</evidence>
<organism evidence="1 2">
    <name type="scientific">Hirundo rustica rustica</name>
    <dbReference type="NCBI Taxonomy" id="333673"/>
    <lineage>
        <taxon>Eukaryota</taxon>
        <taxon>Metazoa</taxon>
        <taxon>Chordata</taxon>
        <taxon>Craniata</taxon>
        <taxon>Vertebrata</taxon>
        <taxon>Euteleostomi</taxon>
        <taxon>Archelosauria</taxon>
        <taxon>Archosauria</taxon>
        <taxon>Dinosauria</taxon>
        <taxon>Saurischia</taxon>
        <taxon>Theropoda</taxon>
        <taxon>Coelurosauria</taxon>
        <taxon>Aves</taxon>
        <taxon>Neognathae</taxon>
        <taxon>Neoaves</taxon>
        <taxon>Telluraves</taxon>
        <taxon>Australaves</taxon>
        <taxon>Passeriformes</taxon>
        <taxon>Sylvioidea</taxon>
        <taxon>Hirundinidae</taxon>
        <taxon>Hirundo</taxon>
    </lineage>
</organism>
<protein>
    <submittedName>
        <fullName evidence="1">Uncharacterized protein</fullName>
    </submittedName>
</protein>
<evidence type="ECO:0000313" key="2">
    <source>
        <dbReference type="Proteomes" id="UP000269221"/>
    </source>
</evidence>
<dbReference type="Proteomes" id="UP000269221">
    <property type="component" value="Unassembled WGS sequence"/>
</dbReference>